<evidence type="ECO:0000259" key="4">
    <source>
        <dbReference type="Pfam" id="PF04151"/>
    </source>
</evidence>
<evidence type="ECO:0008006" key="7">
    <source>
        <dbReference type="Google" id="ProtNLM"/>
    </source>
</evidence>
<feature type="region of interest" description="Disordered" evidence="1">
    <location>
        <begin position="222"/>
        <end position="241"/>
    </location>
</feature>
<feature type="region of interest" description="Disordered" evidence="1">
    <location>
        <begin position="407"/>
        <end position="444"/>
    </location>
</feature>
<protein>
    <recommendedName>
        <fullName evidence="7">Peptidase C14 caspase catalytic subunit p20</fullName>
    </recommendedName>
</protein>
<dbReference type="AlphaFoldDB" id="A0A258HNN6"/>
<organism evidence="5 6">
    <name type="scientific">Brevundimonas subvibrioides</name>
    <dbReference type="NCBI Taxonomy" id="74313"/>
    <lineage>
        <taxon>Bacteria</taxon>
        <taxon>Pseudomonadati</taxon>
        <taxon>Pseudomonadota</taxon>
        <taxon>Alphaproteobacteria</taxon>
        <taxon>Caulobacterales</taxon>
        <taxon>Caulobacteraceae</taxon>
        <taxon>Brevundimonas</taxon>
    </lineage>
</organism>
<feature type="compositionally biased region" description="Gly residues" evidence="1">
    <location>
        <begin position="155"/>
        <end position="169"/>
    </location>
</feature>
<dbReference type="Gene3D" id="3.40.50.1460">
    <property type="match status" value="1"/>
</dbReference>
<evidence type="ECO:0000313" key="5">
    <source>
        <dbReference type="EMBL" id="OYX58591.1"/>
    </source>
</evidence>
<feature type="region of interest" description="Disordered" evidence="1">
    <location>
        <begin position="278"/>
        <end position="297"/>
    </location>
</feature>
<comment type="caution">
    <text evidence="5">The sequence shown here is derived from an EMBL/GenBank/DDBJ whole genome shotgun (WGS) entry which is preliminary data.</text>
</comment>
<dbReference type="PANTHER" id="PTHR48104:SF30">
    <property type="entry name" value="METACASPASE-1"/>
    <property type="match status" value="1"/>
</dbReference>
<dbReference type="InterPro" id="IPR018247">
    <property type="entry name" value="EF_Hand_1_Ca_BS"/>
</dbReference>
<accession>A0A258HNN6</accession>
<feature type="domain" description="Peptidase C-terminal archaeal/bacterial" evidence="4">
    <location>
        <begin position="193"/>
        <end position="253"/>
    </location>
</feature>
<dbReference type="GO" id="GO:0005737">
    <property type="term" value="C:cytoplasm"/>
    <property type="evidence" value="ECO:0007669"/>
    <property type="project" value="TreeGrafter"/>
</dbReference>
<feature type="domain" description="Peptidase C14 caspase" evidence="3">
    <location>
        <begin position="558"/>
        <end position="692"/>
    </location>
</feature>
<feature type="chain" id="PRO_5011994111" description="Peptidase C14 caspase catalytic subunit p20" evidence="2">
    <location>
        <begin position="38"/>
        <end position="805"/>
    </location>
</feature>
<feature type="compositionally biased region" description="Basic and acidic residues" evidence="1">
    <location>
        <begin position="418"/>
        <end position="433"/>
    </location>
</feature>
<dbReference type="InterPro" id="IPR007280">
    <property type="entry name" value="Peptidase_C_arc/bac"/>
</dbReference>
<feature type="domain" description="Peptidase C-terminal archaeal/bacterial" evidence="4">
    <location>
        <begin position="460"/>
        <end position="526"/>
    </location>
</feature>
<feature type="compositionally biased region" description="Acidic residues" evidence="1">
    <location>
        <begin position="97"/>
        <end position="107"/>
    </location>
</feature>
<dbReference type="Pfam" id="PF00656">
    <property type="entry name" value="Peptidase_C14"/>
    <property type="match status" value="1"/>
</dbReference>
<proteinExistence type="predicted"/>
<dbReference type="Gene3D" id="2.60.120.380">
    <property type="match status" value="4"/>
</dbReference>
<dbReference type="GO" id="GO:0006508">
    <property type="term" value="P:proteolysis"/>
    <property type="evidence" value="ECO:0007669"/>
    <property type="project" value="InterPro"/>
</dbReference>
<evidence type="ECO:0000313" key="6">
    <source>
        <dbReference type="Proteomes" id="UP000216147"/>
    </source>
</evidence>
<dbReference type="Pfam" id="PF04151">
    <property type="entry name" value="PPC"/>
    <property type="match status" value="2"/>
</dbReference>
<dbReference type="PANTHER" id="PTHR48104">
    <property type="entry name" value="METACASPASE-4"/>
    <property type="match status" value="1"/>
</dbReference>
<dbReference type="Proteomes" id="UP000216147">
    <property type="component" value="Unassembled WGS sequence"/>
</dbReference>
<evidence type="ECO:0000256" key="1">
    <source>
        <dbReference type="SAM" id="MobiDB-lite"/>
    </source>
</evidence>
<dbReference type="InterPro" id="IPR050452">
    <property type="entry name" value="Metacaspase"/>
</dbReference>
<evidence type="ECO:0000259" key="3">
    <source>
        <dbReference type="Pfam" id="PF00656"/>
    </source>
</evidence>
<sequence>MSGGLSGVRIVMRNVLFSTALSLSLAAAPLLTGPAIAQQRLQPGGSVQGDLSRGDDQLDSGEFVDVYEVQGRAGQPLSVVMRSDDFDAYLMVRGPGDFEEDNDDSGDDGTNAGLDLRLPADGTYRITATSYEPGESGRYTLSMSGAGAGARAQASGGGRGPQNAGGGMLQPGRGASGALAQGDRRLEAGEFADDWELQVRRGETYTVSLDAGDFDAYLMVRGPGGLSEDNDDDPGQRGGRNSRLTFTAVADGTVEISATSFGPDETGRYQILAEQGGRAPYAGGGRQPQPTYQPPSRQADGVIQLGQTINGNLGQGDRQLNSGEYINTYTLRGRRGQQLDLRLSSQAFDPYIAIEGPGLSEFNDDDPDADGSRDSRLFVTLPQDGDYQITATSYEAGEQGSYRLAALPADGRASQGRPRQDSYVDDRGQRQDVEGGSISIGDTVGGALQSGDEQLDSGEYVDTFTFTGRRGQRVAAELTSSAFDAYIILTTPSGEQLDNDDGEDGTDSRLDTVIQEDGEYQVMVTSYAAGETGSYRFSVVPSQGSPRQASVQGGPRVFAIMVGVSDYGDVANDLPYTDEDAEKLAETLQRGGVLNPSSVVLTNAEATVGGVRRAFQEVSRQAGPDDMFLFFFSGHGSQEDTQASAVEPDGRTESIVLRDGEITDQEMARLFGGLNTRLSLLVLDSCFSGGFARNVVDRPGVMGLFSSEEDLTSAVADKFEAGGYLSHFLRAGLAGAGDGDGDGAVTAGELATYLRRQFVAEVDNVEAETMEGQRNYQNLVIDRGGVQVDDVVLRLASSGYNSGSH</sequence>
<dbReference type="SUPFAM" id="SSF52129">
    <property type="entry name" value="Caspase-like"/>
    <property type="match status" value="1"/>
</dbReference>
<feature type="signal peptide" evidence="2">
    <location>
        <begin position="1"/>
        <end position="37"/>
    </location>
</feature>
<dbReference type="GO" id="GO:0004197">
    <property type="term" value="F:cysteine-type endopeptidase activity"/>
    <property type="evidence" value="ECO:0007669"/>
    <property type="project" value="InterPro"/>
</dbReference>
<dbReference type="EMBL" id="NCEQ01000002">
    <property type="protein sequence ID" value="OYX58591.1"/>
    <property type="molecule type" value="Genomic_DNA"/>
</dbReference>
<dbReference type="PROSITE" id="PS00018">
    <property type="entry name" value="EF_HAND_1"/>
    <property type="match status" value="1"/>
</dbReference>
<dbReference type="InterPro" id="IPR029030">
    <property type="entry name" value="Caspase-like_dom_sf"/>
</dbReference>
<feature type="region of interest" description="Disordered" evidence="1">
    <location>
        <begin position="148"/>
        <end position="180"/>
    </location>
</feature>
<keyword evidence="2" id="KW-0732">Signal</keyword>
<evidence type="ECO:0000256" key="2">
    <source>
        <dbReference type="SAM" id="SignalP"/>
    </source>
</evidence>
<gene>
    <name evidence="5" type="ORF">B7Y86_02580</name>
</gene>
<dbReference type="InterPro" id="IPR011600">
    <property type="entry name" value="Pept_C14_caspase"/>
</dbReference>
<feature type="region of interest" description="Disordered" evidence="1">
    <location>
        <begin position="93"/>
        <end position="117"/>
    </location>
</feature>
<reference evidence="5 6" key="1">
    <citation type="submission" date="2017-03" db="EMBL/GenBank/DDBJ databases">
        <title>Lifting the veil on microbial sulfur biogeochemistry in mining wastewaters.</title>
        <authorList>
            <person name="Kantor R.S."/>
            <person name="Colenbrander Nelson T."/>
            <person name="Marshall S."/>
            <person name="Bennett D."/>
            <person name="Apte S."/>
            <person name="Camacho D."/>
            <person name="Thomas B.C."/>
            <person name="Warren L.A."/>
            <person name="Banfield J.F."/>
        </authorList>
    </citation>
    <scope>NUCLEOTIDE SEQUENCE [LARGE SCALE GENOMIC DNA]</scope>
    <source>
        <strain evidence="5">32-68-21</strain>
    </source>
</reference>
<name>A0A258HNN6_9CAUL</name>